<dbReference type="PATRIC" id="fig|1348663.4.peg.6874"/>
<organism evidence="1 2">
    <name type="scientific">Kitasatospora cheerisanensis KCTC 2395</name>
    <dbReference type="NCBI Taxonomy" id="1348663"/>
    <lineage>
        <taxon>Bacteria</taxon>
        <taxon>Bacillati</taxon>
        <taxon>Actinomycetota</taxon>
        <taxon>Actinomycetes</taxon>
        <taxon>Kitasatosporales</taxon>
        <taxon>Streptomycetaceae</taxon>
        <taxon>Kitasatospora</taxon>
    </lineage>
</organism>
<sequence>MINDSTDPAGPDAYLARLPIGERPTIPADAAPSWDIFPYEGDLTVRVLQPPLLPEPARHGEAGPESCGQCARPDSDFLWTDEHWRLSATDAPNGLPAALLLQPRAHHDLLDLPAELSTGLGPMLQRVERAVLSLGGIGRVHVNRWGDGAAHLHLWLIARPEGMTQLRGSTLPLWMDLLPPLPAGVRAERARRIAAAMATEGGTAHAL</sequence>
<gene>
    <name evidence="1" type="ORF">KCH_71050</name>
</gene>
<evidence type="ECO:0000313" key="1">
    <source>
        <dbReference type="EMBL" id="KDN81011.1"/>
    </source>
</evidence>
<protein>
    <recommendedName>
        <fullName evidence="3">HIT domain-containing protein</fullName>
    </recommendedName>
</protein>
<evidence type="ECO:0008006" key="3">
    <source>
        <dbReference type="Google" id="ProtNLM"/>
    </source>
</evidence>
<dbReference type="Gene3D" id="3.30.428.10">
    <property type="entry name" value="HIT-like"/>
    <property type="match status" value="1"/>
</dbReference>
<keyword evidence="2" id="KW-1185">Reference proteome</keyword>
<proteinExistence type="predicted"/>
<name>A0A066YSE5_9ACTN</name>
<dbReference type="eggNOG" id="COG0537">
    <property type="taxonomic scope" value="Bacteria"/>
</dbReference>
<dbReference type="SUPFAM" id="SSF54197">
    <property type="entry name" value="HIT-like"/>
    <property type="match status" value="1"/>
</dbReference>
<dbReference type="HOGENOM" id="CLU_1358050_0_0_11"/>
<dbReference type="Proteomes" id="UP000027178">
    <property type="component" value="Unassembled WGS sequence"/>
</dbReference>
<comment type="caution">
    <text evidence="1">The sequence shown here is derived from an EMBL/GenBank/DDBJ whole genome shotgun (WGS) entry which is preliminary data.</text>
</comment>
<dbReference type="OrthoDB" id="3867598at2"/>
<accession>A0A066YSE5</accession>
<dbReference type="RefSeq" id="WP_051653727.1">
    <property type="nucleotide sequence ID" value="NZ_KK853997.1"/>
</dbReference>
<reference evidence="1 2" key="1">
    <citation type="submission" date="2014-05" db="EMBL/GenBank/DDBJ databases">
        <title>Draft Genome Sequence of Kitasatospora cheerisanensis KCTC 2395.</title>
        <authorList>
            <person name="Nam D.H."/>
        </authorList>
    </citation>
    <scope>NUCLEOTIDE SEQUENCE [LARGE SCALE GENOMIC DNA]</scope>
    <source>
        <strain evidence="1 2">KCTC 2395</strain>
    </source>
</reference>
<dbReference type="EMBL" id="JNBY01000155">
    <property type="protein sequence ID" value="KDN81011.1"/>
    <property type="molecule type" value="Genomic_DNA"/>
</dbReference>
<evidence type="ECO:0000313" key="2">
    <source>
        <dbReference type="Proteomes" id="UP000027178"/>
    </source>
</evidence>
<dbReference type="AlphaFoldDB" id="A0A066YSE5"/>
<dbReference type="InterPro" id="IPR036265">
    <property type="entry name" value="HIT-like_sf"/>
</dbReference>